<organism evidence="1 2">
    <name type="scientific">Photobacterium sanguinicancri</name>
    <dbReference type="NCBI Taxonomy" id="875932"/>
    <lineage>
        <taxon>Bacteria</taxon>
        <taxon>Pseudomonadati</taxon>
        <taxon>Pseudomonadota</taxon>
        <taxon>Gammaproteobacteria</taxon>
        <taxon>Vibrionales</taxon>
        <taxon>Vibrionaceae</taxon>
        <taxon>Photobacterium</taxon>
    </lineage>
</organism>
<protein>
    <submittedName>
        <fullName evidence="1">Uncharacterized protein</fullName>
    </submittedName>
</protein>
<evidence type="ECO:0000313" key="1">
    <source>
        <dbReference type="EMBL" id="MDO6542827.1"/>
    </source>
</evidence>
<dbReference type="Proteomes" id="UP001170624">
    <property type="component" value="Unassembled WGS sequence"/>
</dbReference>
<proteinExistence type="predicted"/>
<dbReference type="AlphaFoldDB" id="A0AAW7Y3A2"/>
<accession>A0AAW7Y3A2</accession>
<evidence type="ECO:0000313" key="2">
    <source>
        <dbReference type="Proteomes" id="UP001170624"/>
    </source>
</evidence>
<comment type="caution">
    <text evidence="1">The sequence shown here is derived from an EMBL/GenBank/DDBJ whole genome shotgun (WGS) entry which is preliminary data.</text>
</comment>
<gene>
    <name evidence="1" type="ORF">Q4568_09800</name>
</gene>
<dbReference type="RefSeq" id="WP_303499335.1">
    <property type="nucleotide sequence ID" value="NZ_JAUOPU010000008.1"/>
</dbReference>
<reference evidence="1" key="1">
    <citation type="submission" date="2023-07" db="EMBL/GenBank/DDBJ databases">
        <title>Genome content predicts the carbon catabolic preferences of heterotrophic bacteria.</title>
        <authorList>
            <person name="Gralka M."/>
        </authorList>
    </citation>
    <scope>NUCLEOTIDE SEQUENCE</scope>
    <source>
        <strain evidence="1">G2M05</strain>
    </source>
</reference>
<name>A0AAW7Y3A2_9GAMM</name>
<dbReference type="EMBL" id="JAUOPU010000008">
    <property type="protein sequence ID" value="MDO6542827.1"/>
    <property type="molecule type" value="Genomic_DNA"/>
</dbReference>
<sequence>MKKSESNRIYSKDLAPLGYCCSGARGVFDAYGLSWTEALKHGADCDALLALGDPVVTAMVVKFKQGKE</sequence>